<dbReference type="SUPFAM" id="SSF63817">
    <property type="entry name" value="Sortase"/>
    <property type="match status" value="1"/>
</dbReference>
<keyword evidence="2" id="KW-0812">Transmembrane</keyword>
<feature type="transmembrane region" description="Helical" evidence="2">
    <location>
        <begin position="12"/>
        <end position="38"/>
    </location>
</feature>
<keyword evidence="2" id="KW-1133">Transmembrane helix</keyword>
<dbReference type="GO" id="GO:0016787">
    <property type="term" value="F:hydrolase activity"/>
    <property type="evidence" value="ECO:0007669"/>
    <property type="project" value="UniProtKB-KW"/>
</dbReference>
<accession>A0A1F5Z6L2</accession>
<comment type="caution">
    <text evidence="3">The sequence shown here is derived from an EMBL/GenBank/DDBJ whole genome shotgun (WGS) entry which is preliminary data.</text>
</comment>
<dbReference type="Proteomes" id="UP000177354">
    <property type="component" value="Unassembled WGS sequence"/>
</dbReference>
<dbReference type="InterPro" id="IPR005754">
    <property type="entry name" value="Sortase"/>
</dbReference>
<dbReference type="CDD" id="cd00004">
    <property type="entry name" value="Sortase"/>
    <property type="match status" value="1"/>
</dbReference>
<dbReference type="EMBL" id="MFJF01000006">
    <property type="protein sequence ID" value="OGG07944.1"/>
    <property type="molecule type" value="Genomic_DNA"/>
</dbReference>
<evidence type="ECO:0000256" key="2">
    <source>
        <dbReference type="SAM" id="Phobius"/>
    </source>
</evidence>
<evidence type="ECO:0000313" key="4">
    <source>
        <dbReference type="Proteomes" id="UP000177354"/>
    </source>
</evidence>
<reference evidence="3 4" key="1">
    <citation type="journal article" date="2016" name="Nat. Commun.">
        <title>Thousands of microbial genomes shed light on interconnected biogeochemical processes in an aquifer system.</title>
        <authorList>
            <person name="Anantharaman K."/>
            <person name="Brown C.T."/>
            <person name="Hug L.A."/>
            <person name="Sharon I."/>
            <person name="Castelle C.J."/>
            <person name="Probst A.J."/>
            <person name="Thomas B.C."/>
            <person name="Singh A."/>
            <person name="Wilkins M.J."/>
            <person name="Karaoz U."/>
            <person name="Brodie E.L."/>
            <person name="Williams K.H."/>
            <person name="Hubbard S.S."/>
            <person name="Banfield J.F."/>
        </authorList>
    </citation>
    <scope>NUCLEOTIDE SEQUENCE [LARGE SCALE GENOMIC DNA]</scope>
</reference>
<dbReference type="NCBIfam" id="TIGR01076">
    <property type="entry name" value="sortase_fam"/>
    <property type="match status" value="1"/>
</dbReference>
<organism evidence="3 4">
    <name type="scientific">Candidatus Gottesmanbacteria bacterium RIFCSPHIGHO2_01_FULL_40_15</name>
    <dbReference type="NCBI Taxonomy" id="1798376"/>
    <lineage>
        <taxon>Bacteria</taxon>
        <taxon>Candidatus Gottesmaniibacteriota</taxon>
    </lineage>
</organism>
<name>A0A1F5Z6L2_9BACT</name>
<keyword evidence="1" id="KW-0378">Hydrolase</keyword>
<proteinExistence type="predicted"/>
<gene>
    <name evidence="3" type="ORF">A2777_00130</name>
</gene>
<dbReference type="AlphaFoldDB" id="A0A1F5Z6L2"/>
<dbReference type="Pfam" id="PF04203">
    <property type="entry name" value="Sortase"/>
    <property type="match status" value="1"/>
</dbReference>
<evidence type="ECO:0000313" key="3">
    <source>
        <dbReference type="EMBL" id="OGG07944.1"/>
    </source>
</evidence>
<protein>
    <recommendedName>
        <fullName evidence="5">Sortase</fullName>
    </recommendedName>
</protein>
<evidence type="ECO:0000256" key="1">
    <source>
        <dbReference type="ARBA" id="ARBA00022801"/>
    </source>
</evidence>
<dbReference type="InterPro" id="IPR023365">
    <property type="entry name" value="Sortase_dom-sf"/>
</dbReference>
<evidence type="ECO:0008006" key="5">
    <source>
        <dbReference type="Google" id="ProtNLM"/>
    </source>
</evidence>
<keyword evidence="2" id="KW-0472">Membrane</keyword>
<sequence length="266" mass="30011">MKINREKIKFIILRTIGNFLVLASLFGIFRTLGPALYIETKYRVNQLRNVRYELTFRPAKAEPASPPTAPEKLTPTPNIQEAQSTFFGQISGGDKVEFISPVSTEFGLVIPKIGANAPVFPNINAADKKEYLPVLRQGVAHAMGSVFPGVTGNIYLFAHSTDNFWNVGRYNAIFYLLKELEKGDEVNLIFQGKRHIYRVVNKMIVSPTDVSYLTQQTNYEQLTLQTCWPPGTTFKRLIVIARPEKDLNLNEITAEKNSDFTDFSSL</sequence>
<dbReference type="Gene3D" id="2.40.260.10">
    <property type="entry name" value="Sortase"/>
    <property type="match status" value="1"/>
</dbReference>